<gene>
    <name evidence="1" type="ORF">GCM10023091_08450</name>
</gene>
<accession>A0ABP8LS66</accession>
<name>A0ABP8LS66_9BACT</name>
<keyword evidence="2" id="KW-1185">Reference proteome</keyword>
<evidence type="ECO:0000313" key="1">
    <source>
        <dbReference type="EMBL" id="GAA4434050.1"/>
    </source>
</evidence>
<dbReference type="Proteomes" id="UP001501508">
    <property type="component" value="Unassembled WGS sequence"/>
</dbReference>
<reference evidence="2" key="1">
    <citation type="journal article" date="2019" name="Int. J. Syst. Evol. Microbiol.">
        <title>The Global Catalogue of Microorganisms (GCM) 10K type strain sequencing project: providing services to taxonomists for standard genome sequencing and annotation.</title>
        <authorList>
            <consortium name="The Broad Institute Genomics Platform"/>
            <consortium name="The Broad Institute Genome Sequencing Center for Infectious Disease"/>
            <person name="Wu L."/>
            <person name="Ma J."/>
        </authorList>
    </citation>
    <scope>NUCLEOTIDE SEQUENCE [LARGE SCALE GENOMIC DNA]</scope>
    <source>
        <strain evidence="2">JCM 31920</strain>
    </source>
</reference>
<proteinExistence type="predicted"/>
<protein>
    <submittedName>
        <fullName evidence="1">Uncharacterized protein</fullName>
    </submittedName>
</protein>
<sequence>MWIANSISTLLMKTTFHKTERDDEASIRLIHPAGLPGEKENATLVAGEPAHDDHYVLEIGLDNQEGKYDLRITLNEEEYNALLKGETVYLG</sequence>
<dbReference type="EMBL" id="BAABEY010000010">
    <property type="protein sequence ID" value="GAA4434050.1"/>
    <property type="molecule type" value="Genomic_DNA"/>
</dbReference>
<evidence type="ECO:0000313" key="2">
    <source>
        <dbReference type="Proteomes" id="UP001501508"/>
    </source>
</evidence>
<comment type="caution">
    <text evidence="1">The sequence shown here is derived from an EMBL/GenBank/DDBJ whole genome shotgun (WGS) entry which is preliminary data.</text>
</comment>
<organism evidence="1 2">
    <name type="scientific">Ravibacter arvi</name>
    <dbReference type="NCBI Taxonomy" id="2051041"/>
    <lineage>
        <taxon>Bacteria</taxon>
        <taxon>Pseudomonadati</taxon>
        <taxon>Bacteroidota</taxon>
        <taxon>Cytophagia</taxon>
        <taxon>Cytophagales</taxon>
        <taxon>Spirosomataceae</taxon>
        <taxon>Ravibacter</taxon>
    </lineage>
</organism>